<dbReference type="GO" id="GO:0005886">
    <property type="term" value="C:plasma membrane"/>
    <property type="evidence" value="ECO:0007669"/>
    <property type="project" value="UniProtKB-SubCell"/>
</dbReference>
<evidence type="ECO:0000256" key="7">
    <source>
        <dbReference type="PIRSR" id="PIRSR604254-1"/>
    </source>
</evidence>
<keyword evidence="7" id="KW-0479">Metal-binding</keyword>
<gene>
    <name evidence="9" type="ORF">H9L09_13925</name>
</gene>
<dbReference type="AlphaFoldDB" id="A0A7G9R7T2"/>
<evidence type="ECO:0000256" key="6">
    <source>
        <dbReference type="ARBA" id="ARBA00023136"/>
    </source>
</evidence>
<evidence type="ECO:0000256" key="8">
    <source>
        <dbReference type="SAM" id="Phobius"/>
    </source>
</evidence>
<keyword evidence="5 8" id="KW-1133">Transmembrane helix</keyword>
<feature type="transmembrane region" description="Helical" evidence="8">
    <location>
        <begin position="97"/>
        <end position="114"/>
    </location>
</feature>
<dbReference type="Pfam" id="PF03006">
    <property type="entry name" value="HlyIII"/>
    <property type="match status" value="1"/>
</dbReference>
<dbReference type="InterPro" id="IPR004254">
    <property type="entry name" value="AdipoR/HlyIII-related"/>
</dbReference>
<proteinExistence type="inferred from homology"/>
<dbReference type="RefSeq" id="WP_187577493.1">
    <property type="nucleotide sequence ID" value="NZ_CP060713.1"/>
</dbReference>
<dbReference type="KEGG" id="nmes:H9L09_13925"/>
<name>A0A7G9R7T2_9ACTN</name>
<feature type="transmembrane region" description="Helical" evidence="8">
    <location>
        <begin position="209"/>
        <end position="232"/>
    </location>
</feature>
<feature type="transmembrane region" description="Helical" evidence="8">
    <location>
        <begin position="146"/>
        <end position="167"/>
    </location>
</feature>
<keyword evidence="10" id="KW-1185">Reference proteome</keyword>
<keyword evidence="4 8" id="KW-0812">Transmembrane</keyword>
<dbReference type="Proteomes" id="UP000515947">
    <property type="component" value="Chromosome"/>
</dbReference>
<keyword evidence="3" id="KW-1003">Cell membrane</keyword>
<accession>A0A7G9R7T2</accession>
<dbReference type="GO" id="GO:0140911">
    <property type="term" value="F:pore-forming activity"/>
    <property type="evidence" value="ECO:0007669"/>
    <property type="project" value="InterPro"/>
</dbReference>
<evidence type="ECO:0000256" key="5">
    <source>
        <dbReference type="ARBA" id="ARBA00022989"/>
    </source>
</evidence>
<protein>
    <submittedName>
        <fullName evidence="9">Hemolysin III family protein</fullName>
    </submittedName>
</protein>
<evidence type="ECO:0000256" key="3">
    <source>
        <dbReference type="ARBA" id="ARBA00022475"/>
    </source>
</evidence>
<organism evidence="9 10">
    <name type="scientific">Nocardioides mesophilus</name>
    <dbReference type="NCBI Taxonomy" id="433659"/>
    <lineage>
        <taxon>Bacteria</taxon>
        <taxon>Bacillati</taxon>
        <taxon>Actinomycetota</taxon>
        <taxon>Actinomycetes</taxon>
        <taxon>Propionibacteriales</taxon>
        <taxon>Nocardioidaceae</taxon>
        <taxon>Nocardioides</taxon>
    </lineage>
</organism>
<feature type="binding site" evidence="7">
    <location>
        <position position="211"/>
    </location>
    <ligand>
        <name>Zn(2+)</name>
        <dbReference type="ChEBI" id="CHEBI:29105"/>
    </ligand>
</feature>
<keyword evidence="6 8" id="KW-0472">Membrane</keyword>
<evidence type="ECO:0000256" key="4">
    <source>
        <dbReference type="ARBA" id="ARBA00022692"/>
    </source>
</evidence>
<feature type="binding site" evidence="7">
    <location>
        <position position="207"/>
    </location>
    <ligand>
        <name>Zn(2+)</name>
        <dbReference type="ChEBI" id="CHEBI:29105"/>
    </ligand>
</feature>
<dbReference type="EMBL" id="CP060713">
    <property type="protein sequence ID" value="QNN51657.1"/>
    <property type="molecule type" value="Genomic_DNA"/>
</dbReference>
<dbReference type="PANTHER" id="PTHR20855:SF3">
    <property type="entry name" value="LD03007P"/>
    <property type="match status" value="1"/>
</dbReference>
<keyword evidence="7" id="KW-0862">Zinc</keyword>
<sequence length="233" mass="25620">MDDHSPASPTARLGEHVREALEDVKPRLRGWLHAVTAPLALAAGVVLVALSPTAETRIGSAVFAATALVLFTVSAIYHRGTWGPRTWAFLRRFDHANIFLLIAGTYTPFSLLLLEGRNAVILLSVVWTGAILGVLFRIFWADAPRWLYTPIYIALGWAAVFFFPDFVDDTGTAVLVLMVVGGALYTLGGVVYGFQKPDPFPRWFGFHEVFHTLTIAAFISHYVGVSIATYSLR</sequence>
<feature type="transmembrane region" description="Helical" evidence="8">
    <location>
        <begin position="58"/>
        <end position="77"/>
    </location>
</feature>
<feature type="binding site" evidence="7">
    <location>
        <position position="78"/>
    </location>
    <ligand>
        <name>Zn(2+)</name>
        <dbReference type="ChEBI" id="CHEBI:29105"/>
    </ligand>
</feature>
<feature type="transmembrane region" description="Helical" evidence="8">
    <location>
        <begin position="121"/>
        <end position="140"/>
    </location>
</feature>
<comment type="similarity">
    <text evidence="2">Belongs to the UPF0073 (Hly-III) family.</text>
</comment>
<reference evidence="9 10" key="1">
    <citation type="submission" date="2020-08" db="EMBL/GenBank/DDBJ databases">
        <title>Genome sequence of Nocardioides mesophilus KACC 16243T.</title>
        <authorList>
            <person name="Hyun D.-W."/>
            <person name="Bae J.-W."/>
        </authorList>
    </citation>
    <scope>NUCLEOTIDE SEQUENCE [LARGE SCALE GENOMIC DNA]</scope>
    <source>
        <strain evidence="9 10">KACC 16243</strain>
    </source>
</reference>
<dbReference type="GO" id="GO:0046872">
    <property type="term" value="F:metal ion binding"/>
    <property type="evidence" value="ECO:0007669"/>
    <property type="project" value="UniProtKB-KW"/>
</dbReference>
<evidence type="ECO:0000256" key="1">
    <source>
        <dbReference type="ARBA" id="ARBA00004651"/>
    </source>
</evidence>
<dbReference type="PANTHER" id="PTHR20855">
    <property type="entry name" value="ADIPOR/PROGESTIN RECEPTOR-RELATED"/>
    <property type="match status" value="1"/>
</dbReference>
<feature type="transmembrane region" description="Helical" evidence="8">
    <location>
        <begin position="31"/>
        <end position="51"/>
    </location>
</feature>
<comment type="subcellular location">
    <subcellularLocation>
        <location evidence="1">Cell membrane</location>
        <topology evidence="1">Multi-pass membrane protein</topology>
    </subcellularLocation>
</comment>
<dbReference type="NCBIfam" id="TIGR01065">
    <property type="entry name" value="hlyIII"/>
    <property type="match status" value="1"/>
</dbReference>
<evidence type="ECO:0000313" key="10">
    <source>
        <dbReference type="Proteomes" id="UP000515947"/>
    </source>
</evidence>
<feature type="transmembrane region" description="Helical" evidence="8">
    <location>
        <begin position="174"/>
        <end position="194"/>
    </location>
</feature>
<evidence type="ECO:0000313" key="9">
    <source>
        <dbReference type="EMBL" id="QNN51657.1"/>
    </source>
</evidence>
<dbReference type="InterPro" id="IPR005744">
    <property type="entry name" value="Hy-lIII"/>
</dbReference>
<evidence type="ECO:0000256" key="2">
    <source>
        <dbReference type="ARBA" id="ARBA00008488"/>
    </source>
</evidence>